<evidence type="ECO:0000259" key="12">
    <source>
        <dbReference type="Pfam" id="PF17405"/>
    </source>
</evidence>
<evidence type="ECO:0000256" key="4">
    <source>
        <dbReference type="ARBA" id="ARBA00022884"/>
    </source>
</evidence>
<dbReference type="InterPro" id="IPR035368">
    <property type="entry name" value="Nrap_D3"/>
</dbReference>
<dbReference type="Gene3D" id="1.10.1410.10">
    <property type="match status" value="2"/>
</dbReference>
<evidence type="ECO:0000256" key="3">
    <source>
        <dbReference type="ARBA" id="ARBA00016437"/>
    </source>
</evidence>
<comment type="similarity">
    <text evidence="2 7">Belongs to the NRAP family.</text>
</comment>
<dbReference type="Pfam" id="PF17405">
    <property type="entry name" value="Nrap_D4"/>
    <property type="match status" value="1"/>
</dbReference>
<dbReference type="GO" id="GO:0006364">
    <property type="term" value="P:rRNA processing"/>
    <property type="evidence" value="ECO:0007669"/>
    <property type="project" value="TreeGrafter"/>
</dbReference>
<evidence type="ECO:0000259" key="11">
    <source>
        <dbReference type="Pfam" id="PF17404"/>
    </source>
</evidence>
<keyword evidence="16" id="KW-1185">Reference proteome</keyword>
<evidence type="ECO:0000313" key="15">
    <source>
        <dbReference type="EMBL" id="KAK2554504.1"/>
    </source>
</evidence>
<dbReference type="Gene3D" id="3.30.70.3030">
    <property type="match status" value="1"/>
</dbReference>
<dbReference type="InterPro" id="IPR035082">
    <property type="entry name" value="Nrap_D1"/>
</dbReference>
<dbReference type="InterPro" id="IPR005554">
    <property type="entry name" value="NOL6/Upt22"/>
</dbReference>
<dbReference type="Pfam" id="PF17406">
    <property type="entry name" value="Nrap_D5"/>
    <property type="match status" value="1"/>
</dbReference>
<feature type="region of interest" description="Disordered" evidence="8">
    <location>
        <begin position="1"/>
        <end position="34"/>
    </location>
</feature>
<gene>
    <name evidence="15" type="ORF">P5673_023952</name>
</gene>
<dbReference type="GO" id="GO:0032040">
    <property type="term" value="C:small-subunit processome"/>
    <property type="evidence" value="ECO:0007669"/>
    <property type="project" value="TreeGrafter"/>
</dbReference>
<dbReference type="InterPro" id="IPR035371">
    <property type="entry name" value="Nrap_D6"/>
</dbReference>
<comment type="function">
    <text evidence="6">Part of the small subunit (SSU) processome, first precursor of the small eukaryotic ribosomal subunit. During the assembly of the SSU processome in the nucleolus, many ribosome biogenesis factors, an RNA chaperone and ribosomal proteins associate with the nascent pre-rRNA and work in concert to generate RNA folding, modifications, rearrangements and cleavage as well as targeted degradation of pre-ribosomal RNA by the RNA exosome.</text>
</comment>
<dbReference type="Pfam" id="PF03813">
    <property type="entry name" value="Nrap"/>
    <property type="match status" value="1"/>
</dbReference>
<dbReference type="PANTHER" id="PTHR17972:SF0">
    <property type="entry name" value="NUCLEOLAR PROTEIN 6"/>
    <property type="match status" value="1"/>
</dbReference>
<dbReference type="InterPro" id="IPR035370">
    <property type="entry name" value="Nrap_D5"/>
</dbReference>
<protein>
    <recommendedName>
        <fullName evidence="3 7">Nucleolar protein 6</fullName>
    </recommendedName>
</protein>
<feature type="domain" description="Nrap protein" evidence="14">
    <location>
        <begin position="989"/>
        <end position="1127"/>
    </location>
</feature>
<dbReference type="GO" id="GO:0006409">
    <property type="term" value="P:tRNA export from nucleus"/>
    <property type="evidence" value="ECO:0007669"/>
    <property type="project" value="TreeGrafter"/>
</dbReference>
<evidence type="ECO:0000259" key="9">
    <source>
        <dbReference type="Pfam" id="PF03813"/>
    </source>
</evidence>
<reference evidence="15" key="2">
    <citation type="journal article" date="2023" name="Science">
        <title>Genomic signatures of disease resistance in endangered staghorn corals.</title>
        <authorList>
            <person name="Vollmer S.V."/>
            <person name="Selwyn J.D."/>
            <person name="Despard B.A."/>
            <person name="Roesel C.L."/>
        </authorList>
    </citation>
    <scope>NUCLEOTIDE SEQUENCE</scope>
    <source>
        <strain evidence="15">K2</strain>
    </source>
</reference>
<evidence type="ECO:0000256" key="2">
    <source>
        <dbReference type="ARBA" id="ARBA00006674"/>
    </source>
</evidence>
<feature type="domain" description="Nrap protein" evidence="11">
    <location>
        <begin position="450"/>
        <end position="608"/>
    </location>
</feature>
<dbReference type="GO" id="GO:0034456">
    <property type="term" value="C:UTP-C complex"/>
    <property type="evidence" value="ECO:0007669"/>
    <property type="project" value="TreeGrafter"/>
</dbReference>
<feature type="domain" description="Nrap protein" evidence="13">
    <location>
        <begin position="835"/>
        <end position="987"/>
    </location>
</feature>
<dbReference type="Proteomes" id="UP001249851">
    <property type="component" value="Unassembled WGS sequence"/>
</dbReference>
<keyword evidence="5 7" id="KW-0539">Nucleus</keyword>
<dbReference type="FunFam" id="1.10.1410.10:FF:000005">
    <property type="entry name" value="Nucleolar protein 6"/>
    <property type="match status" value="1"/>
</dbReference>
<proteinExistence type="inferred from homology"/>
<accession>A0AAD9Q4C6</accession>
<evidence type="ECO:0000256" key="8">
    <source>
        <dbReference type="SAM" id="MobiDB-lite"/>
    </source>
</evidence>
<evidence type="ECO:0000256" key="6">
    <source>
        <dbReference type="ARBA" id="ARBA00035000"/>
    </source>
</evidence>
<dbReference type="GO" id="GO:0003723">
    <property type="term" value="F:RNA binding"/>
    <property type="evidence" value="ECO:0007669"/>
    <property type="project" value="UniProtKB-KW"/>
</dbReference>
<evidence type="ECO:0000313" key="16">
    <source>
        <dbReference type="Proteomes" id="UP001249851"/>
    </source>
</evidence>
<dbReference type="Pfam" id="PF17407">
    <property type="entry name" value="Nrap_D6"/>
    <property type="match status" value="1"/>
</dbReference>
<evidence type="ECO:0000256" key="7">
    <source>
        <dbReference type="RuleBase" id="RU364032"/>
    </source>
</evidence>
<dbReference type="Pfam" id="PF17403">
    <property type="entry name" value="Nrap_D2"/>
    <property type="match status" value="1"/>
</dbReference>
<feature type="domain" description="Nrap protein" evidence="12">
    <location>
        <begin position="623"/>
        <end position="830"/>
    </location>
</feature>
<dbReference type="InterPro" id="IPR035367">
    <property type="entry name" value="Nrap_D2"/>
</dbReference>
<organism evidence="15 16">
    <name type="scientific">Acropora cervicornis</name>
    <name type="common">Staghorn coral</name>
    <dbReference type="NCBI Taxonomy" id="6130"/>
    <lineage>
        <taxon>Eukaryota</taxon>
        <taxon>Metazoa</taxon>
        <taxon>Cnidaria</taxon>
        <taxon>Anthozoa</taxon>
        <taxon>Hexacorallia</taxon>
        <taxon>Scleractinia</taxon>
        <taxon>Astrocoeniina</taxon>
        <taxon>Acroporidae</taxon>
        <taxon>Acropora</taxon>
    </lineage>
</organism>
<reference evidence="15" key="1">
    <citation type="journal article" date="2023" name="G3 (Bethesda)">
        <title>Whole genome assembly and annotation of the endangered Caribbean coral Acropora cervicornis.</title>
        <authorList>
            <person name="Selwyn J.D."/>
            <person name="Vollmer S.V."/>
        </authorList>
    </citation>
    <scope>NUCLEOTIDE SEQUENCE</scope>
    <source>
        <strain evidence="15">K2</strain>
    </source>
</reference>
<feature type="compositionally biased region" description="Polar residues" evidence="8">
    <location>
        <begin position="23"/>
        <end position="34"/>
    </location>
</feature>
<evidence type="ECO:0000256" key="1">
    <source>
        <dbReference type="ARBA" id="ARBA00004604"/>
    </source>
</evidence>
<dbReference type="InterPro" id="IPR035369">
    <property type="entry name" value="Nrap_D4"/>
</dbReference>
<evidence type="ECO:0000259" key="10">
    <source>
        <dbReference type="Pfam" id="PF17403"/>
    </source>
</evidence>
<feature type="domain" description="Nrap protein" evidence="9">
    <location>
        <begin position="159"/>
        <end position="303"/>
    </location>
</feature>
<name>A0AAD9Q4C6_ACRCE</name>
<evidence type="ECO:0000259" key="13">
    <source>
        <dbReference type="Pfam" id="PF17406"/>
    </source>
</evidence>
<comment type="subcellular location">
    <subcellularLocation>
        <location evidence="1 7">Nucleus</location>
        <location evidence="1 7">Nucleolus</location>
    </subcellularLocation>
</comment>
<sequence length="1132" mass="128194">MKRKIEETEGNIQETNDTRKTEAQNGEIRQSEPTSYKKGLFAPLTREEISSFKETENLFKSGLLRMQITELLSEVVPKKQRNKALDEVLHELNSLLLSLPDGTEEHKLSDHSWLPSGIKFPLPTPAVPVKGKFCFRKPTSVKVVGSYLLGTVTKPDLNVDISVQMPKECFHPKDFLNLRYHHKRALYLAVLASHLKQSSFIENVKFIHMNGEVLRPILLLKPKGLKVGKKFVIKLHPCLSEDTFKLQRCAPNMSNIEQDWFMGEAAKEDESNDSSQPTPHYNASILSDMFLEQHLHHLYKCLQDFSGMKDAVALIKVWLHQRELDKGPGCCSGFLVSMFISHLLAVRKVNKHMSSYQILRILLQFLGSTDLTKEGIIMSNEDSSLPSKEEFHSAYDVVFVDPSGYLNLCAGMTVAQYRRLQHEARLAMEYLDSTHLDGFEILFMKPVPFVQTFDHFLLIPNMSALEVICQRKDFMIHLRDHPGDWTPVVADWLLHLLTKGLGKRVEMLCYKPQELCQWPINKAPPSASRSSLMMGLMLNAEHFDAVIDTGPSADKPEAKAFREFWGEKSELRRFHDSSILEAVVWSCKNIAERRVVCERIIKHLVQRHGGLKPNCLTFVATQLDGVLHTAGSSDSGTQAGDEKTQKILQVYDSLCKEIRALDLPLSVSAIQGVSPVFRSAEVFPPNPCFKNSKIKPSADDSELPNNLLIPSEIRNTAWCPALQVMLQFETSGKWPNELTAVQHVKAAFHIKLAELLRRKCSLVTVASPKHIDVQKEGFVFRIKIMHRGELTLLQQMVKEKKTGDEEKAKELEKEIVHLPLLASFLHGIKQKFIGFTGTVRLSKRWISAQLLSDHVTEECVELLVTYLFLSPAPFTPPRSPLVGFLRFLNLLSSTDWQKTPIIVNFNDDITAEDYQEITSTFTKNRAELPALFIATPKDKFSLWTKEKPSKQILSRLSLLARESQSILQRQVETCALQPTDFKQIFRPPLDHYDVIIHLHRHLLSRGVQALDCSKHVKELSSSSRPSPLLPVVNFDPAALYLKELKEAFADVALFFHDVYGGNLIGVVWKPQSFVATKFKPLHACHKMPLTNPLSSEKSKQPKSLMIPNVSAILTDFQTIGEGLVKRIEVMSA</sequence>
<dbReference type="AlphaFoldDB" id="A0AAD9Q4C6"/>
<dbReference type="Pfam" id="PF17404">
    <property type="entry name" value="Nrap_D3"/>
    <property type="match status" value="1"/>
</dbReference>
<dbReference type="EMBL" id="JARQWQ010000069">
    <property type="protein sequence ID" value="KAK2554504.1"/>
    <property type="molecule type" value="Genomic_DNA"/>
</dbReference>
<dbReference type="GO" id="GO:0032545">
    <property type="term" value="C:CURI complex"/>
    <property type="evidence" value="ECO:0007669"/>
    <property type="project" value="TreeGrafter"/>
</dbReference>
<dbReference type="PANTHER" id="PTHR17972">
    <property type="entry name" value="NUCLEOLAR RNA-ASSOCIATED PROTEIN"/>
    <property type="match status" value="1"/>
</dbReference>
<evidence type="ECO:0000256" key="5">
    <source>
        <dbReference type="ARBA" id="ARBA00023242"/>
    </source>
</evidence>
<evidence type="ECO:0000259" key="14">
    <source>
        <dbReference type="Pfam" id="PF17407"/>
    </source>
</evidence>
<keyword evidence="4 7" id="KW-0694">RNA-binding</keyword>
<feature type="domain" description="Nrap protein" evidence="10">
    <location>
        <begin position="308"/>
        <end position="445"/>
    </location>
</feature>
<comment type="caution">
    <text evidence="15">The sequence shown here is derived from an EMBL/GenBank/DDBJ whole genome shotgun (WGS) entry which is preliminary data.</text>
</comment>